<proteinExistence type="predicted"/>
<evidence type="ECO:0000259" key="5">
    <source>
        <dbReference type="PROSITE" id="PS50977"/>
    </source>
</evidence>
<accession>A0A2M9Y9X5</accession>
<evidence type="ECO:0000313" key="7">
    <source>
        <dbReference type="Proteomes" id="UP000231926"/>
    </source>
</evidence>
<feature type="DNA-binding region" description="H-T-H motif" evidence="4">
    <location>
        <begin position="35"/>
        <end position="54"/>
    </location>
</feature>
<organism evidence="6 7">
    <name type="scientific">Leptospira saintgironsiae</name>
    <dbReference type="NCBI Taxonomy" id="2023183"/>
    <lineage>
        <taxon>Bacteria</taxon>
        <taxon>Pseudomonadati</taxon>
        <taxon>Spirochaetota</taxon>
        <taxon>Spirochaetia</taxon>
        <taxon>Leptospirales</taxon>
        <taxon>Leptospiraceae</taxon>
        <taxon>Leptospira</taxon>
    </lineage>
</organism>
<dbReference type="EMBL" id="NPDR01000006">
    <property type="protein sequence ID" value="PJZ48387.1"/>
    <property type="molecule type" value="Genomic_DNA"/>
</dbReference>
<evidence type="ECO:0000256" key="4">
    <source>
        <dbReference type="PROSITE-ProRule" id="PRU00335"/>
    </source>
</evidence>
<dbReference type="SUPFAM" id="SSF48498">
    <property type="entry name" value="Tetracyclin repressor-like, C-terminal domain"/>
    <property type="match status" value="1"/>
</dbReference>
<comment type="caution">
    <text evidence="6">The sequence shown here is derived from an EMBL/GenBank/DDBJ whole genome shotgun (WGS) entry which is preliminary data.</text>
</comment>
<dbReference type="InterPro" id="IPR036271">
    <property type="entry name" value="Tet_transcr_reg_TetR-rel_C_sf"/>
</dbReference>
<dbReference type="OrthoDB" id="116240at2"/>
<evidence type="ECO:0000256" key="1">
    <source>
        <dbReference type="ARBA" id="ARBA00023015"/>
    </source>
</evidence>
<evidence type="ECO:0000256" key="2">
    <source>
        <dbReference type="ARBA" id="ARBA00023125"/>
    </source>
</evidence>
<dbReference type="AlphaFoldDB" id="A0A2M9Y9X5"/>
<evidence type="ECO:0000256" key="3">
    <source>
        <dbReference type="ARBA" id="ARBA00023163"/>
    </source>
</evidence>
<evidence type="ECO:0000313" key="6">
    <source>
        <dbReference type="EMBL" id="PJZ48387.1"/>
    </source>
</evidence>
<dbReference type="RefSeq" id="WP_100711015.1">
    <property type="nucleotide sequence ID" value="NZ_NPDR01000006.1"/>
</dbReference>
<dbReference type="PROSITE" id="PS01081">
    <property type="entry name" value="HTH_TETR_1"/>
    <property type="match status" value="1"/>
</dbReference>
<dbReference type="PANTHER" id="PTHR47506">
    <property type="entry name" value="TRANSCRIPTIONAL REGULATORY PROTEIN"/>
    <property type="match status" value="1"/>
</dbReference>
<name>A0A2M9Y9X5_9LEPT</name>
<dbReference type="InterPro" id="IPR001647">
    <property type="entry name" value="HTH_TetR"/>
</dbReference>
<protein>
    <submittedName>
        <fullName evidence="6">TetR family transcriptional regulator</fullName>
    </submittedName>
</protein>
<feature type="domain" description="HTH tetR-type" evidence="5">
    <location>
        <begin position="12"/>
        <end position="72"/>
    </location>
</feature>
<keyword evidence="7" id="KW-1185">Reference proteome</keyword>
<sequence>MSKRKPELGQPEGPFERIASTAVRLMYSQGYAGTSINQVIDESESHKASFYRYFQTKEDLGKEYLERQGRDFQVGWERLMERSETPEEFVHRWMALLKKQVKSGKYFGCPLARFMGSLDKPEPDLAERSSTVLGSWISCLENYFEKNKKALTLPADFDSRKKAELFLKLFQGNSQFYVMTHDPKYFNELEEEMLSELKSIIKT</sequence>
<dbReference type="Pfam" id="PF00440">
    <property type="entry name" value="TetR_N"/>
    <property type="match status" value="1"/>
</dbReference>
<dbReference type="InterPro" id="IPR023772">
    <property type="entry name" value="DNA-bd_HTH_TetR-type_CS"/>
</dbReference>
<keyword evidence="3" id="KW-0804">Transcription</keyword>
<dbReference type="Proteomes" id="UP000231926">
    <property type="component" value="Unassembled WGS sequence"/>
</dbReference>
<dbReference type="GO" id="GO:0003677">
    <property type="term" value="F:DNA binding"/>
    <property type="evidence" value="ECO:0007669"/>
    <property type="project" value="UniProtKB-UniRule"/>
</dbReference>
<keyword evidence="1" id="KW-0805">Transcription regulation</keyword>
<gene>
    <name evidence="6" type="ORF">CH362_14325</name>
</gene>
<dbReference type="InterPro" id="IPR009057">
    <property type="entry name" value="Homeodomain-like_sf"/>
</dbReference>
<reference evidence="6 7" key="1">
    <citation type="submission" date="2017-07" db="EMBL/GenBank/DDBJ databases">
        <title>Leptospira spp. isolated from tropical soils.</title>
        <authorList>
            <person name="Thibeaux R."/>
            <person name="Iraola G."/>
            <person name="Ferres I."/>
            <person name="Bierque E."/>
            <person name="Girault D."/>
            <person name="Soupe-Gilbert M.-E."/>
            <person name="Picardeau M."/>
            <person name="Goarant C."/>
        </authorList>
    </citation>
    <scope>NUCLEOTIDE SEQUENCE [LARGE SCALE GENOMIC DNA]</scope>
    <source>
        <strain evidence="6 7">FH4-C-A2</strain>
    </source>
</reference>
<dbReference type="PANTHER" id="PTHR47506:SF1">
    <property type="entry name" value="HTH-TYPE TRANSCRIPTIONAL REGULATOR YJDC"/>
    <property type="match status" value="1"/>
</dbReference>
<keyword evidence="2 4" id="KW-0238">DNA-binding</keyword>
<dbReference type="Gene3D" id="1.10.357.10">
    <property type="entry name" value="Tetracycline Repressor, domain 2"/>
    <property type="match status" value="1"/>
</dbReference>
<dbReference type="PROSITE" id="PS50977">
    <property type="entry name" value="HTH_TETR_2"/>
    <property type="match status" value="1"/>
</dbReference>
<dbReference type="SUPFAM" id="SSF46689">
    <property type="entry name" value="Homeodomain-like"/>
    <property type="match status" value="1"/>
</dbReference>